<dbReference type="GO" id="GO:0005654">
    <property type="term" value="C:nucleoplasm"/>
    <property type="evidence" value="ECO:0007669"/>
    <property type="project" value="UniProtKB-ARBA"/>
</dbReference>
<gene>
    <name evidence="18" type="primary">LOC116307371</name>
</gene>
<keyword evidence="6 12" id="KW-0496">Mitochondrion</keyword>
<keyword evidence="17" id="KW-1185">Reference proteome</keyword>
<dbReference type="InterPro" id="IPR018085">
    <property type="entry name" value="Ura-DNA_Glyclase_AS"/>
</dbReference>
<accession>A0A6P8J9B5</accession>
<dbReference type="HAMAP" id="MF_00148">
    <property type="entry name" value="UDG"/>
    <property type="match status" value="1"/>
</dbReference>
<evidence type="ECO:0000256" key="12">
    <source>
        <dbReference type="HAMAP-Rule" id="MF_03166"/>
    </source>
</evidence>
<evidence type="ECO:0000256" key="13">
    <source>
        <dbReference type="PROSITE-ProRule" id="PRU10072"/>
    </source>
</evidence>
<evidence type="ECO:0000259" key="16">
    <source>
        <dbReference type="SMART" id="SM00986"/>
    </source>
</evidence>
<keyword evidence="4 12" id="KW-0378">Hydrolase</keyword>
<evidence type="ECO:0000256" key="15">
    <source>
        <dbReference type="SAM" id="MobiDB-lite"/>
    </source>
</evidence>
<dbReference type="GO" id="GO:0005739">
    <property type="term" value="C:mitochondrion"/>
    <property type="evidence" value="ECO:0007669"/>
    <property type="project" value="UniProtKB-SubCell"/>
</dbReference>
<feature type="domain" description="Uracil-DNA glycosylase-like" evidence="16">
    <location>
        <begin position="124"/>
        <end position="285"/>
    </location>
</feature>
<keyword evidence="3 12" id="KW-0227">DNA damage</keyword>
<dbReference type="FunFam" id="3.40.470.10:FF:000004">
    <property type="entry name" value="Uracil-DNA glycosylase"/>
    <property type="match status" value="1"/>
</dbReference>
<evidence type="ECO:0000313" key="17">
    <source>
        <dbReference type="Proteomes" id="UP000515163"/>
    </source>
</evidence>
<dbReference type="Gene3D" id="3.40.470.10">
    <property type="entry name" value="Uracil-DNA glycosylase-like domain"/>
    <property type="match status" value="1"/>
</dbReference>
<evidence type="ECO:0000256" key="6">
    <source>
        <dbReference type="ARBA" id="ARBA00023128"/>
    </source>
</evidence>
<dbReference type="KEGG" id="aten:116307371"/>
<protein>
    <recommendedName>
        <fullName evidence="12 14">Uracil-DNA glycosylase</fullName>
        <shortName evidence="12">UDG</shortName>
        <ecNumber evidence="12 14">3.2.2.27</ecNumber>
    </recommendedName>
</protein>
<dbReference type="AlphaFoldDB" id="A0A6P8J9B5"/>
<feature type="compositionally biased region" description="Polar residues" evidence="15">
    <location>
        <begin position="39"/>
        <end position="50"/>
    </location>
</feature>
<evidence type="ECO:0000256" key="11">
    <source>
        <dbReference type="ARBA" id="ARBA00064140"/>
    </source>
</evidence>
<evidence type="ECO:0000256" key="10">
    <source>
        <dbReference type="ARBA" id="ARBA00052828"/>
    </source>
</evidence>
<evidence type="ECO:0000256" key="4">
    <source>
        <dbReference type="ARBA" id="ARBA00022801"/>
    </source>
</evidence>
<dbReference type="InterPro" id="IPR005122">
    <property type="entry name" value="Uracil-DNA_glycosylase-like"/>
</dbReference>
<sequence>MLGQSKISAFFNTPSPKRSADDAEGNVKSPPRKLHKVDTNSPEYNNNSPELSPEQKAIIAKNREAAKIKLLSKKGPQNFGLSWKRALAAEFDKEYFQKLTSFVASERARKTIYPPEKDVFSWTQFCDIDDIKVVIIGQDPYHGPRQAHGLCFSVQPGVPAPPSLVNIFKELSNDIEGFTKPDHGYLIGWAKQGVLLLNACLTVVASQANSHKDKGWEQFTDAVIRWINKNLSGVVFMLWGSYAQKKCSFIDKNKHCILKSVHPSPLSAHRGYLGCKHFSKANDYLKKHSKQPIKWEYLPVKDDAS</sequence>
<evidence type="ECO:0000256" key="9">
    <source>
        <dbReference type="ARBA" id="ARBA00052069"/>
    </source>
</evidence>
<comment type="catalytic activity">
    <reaction evidence="10">
        <text>a 2'-deoxyuridine in single-stranded DNA + H2O = a 2'-deoxyribose 5'-monophosphate in single-stranded DNA + uracil</text>
        <dbReference type="Rhea" id="RHEA:81459"/>
        <dbReference type="Rhea" id="RHEA-COMP:12847"/>
        <dbReference type="Rhea" id="RHEA-COMP:19684"/>
        <dbReference type="ChEBI" id="CHEBI:15377"/>
        <dbReference type="ChEBI" id="CHEBI:17568"/>
        <dbReference type="ChEBI" id="CHEBI:133902"/>
        <dbReference type="ChEBI" id="CHEBI:139095"/>
    </reaction>
    <physiologicalReaction direction="left-to-right" evidence="10">
        <dbReference type="Rhea" id="RHEA:81460"/>
    </physiologicalReaction>
</comment>
<keyword evidence="5" id="KW-0007">Acetylation</keyword>
<evidence type="ECO:0000313" key="18">
    <source>
        <dbReference type="RefSeq" id="XP_031573460.1"/>
    </source>
</evidence>
<evidence type="ECO:0000256" key="2">
    <source>
        <dbReference type="ARBA" id="ARBA00022553"/>
    </source>
</evidence>
<dbReference type="SMART" id="SM00987">
    <property type="entry name" value="UreE_C"/>
    <property type="match status" value="1"/>
</dbReference>
<dbReference type="NCBIfam" id="TIGR00628">
    <property type="entry name" value="ung"/>
    <property type="match status" value="1"/>
</dbReference>
<feature type="region of interest" description="Disordered" evidence="15">
    <location>
        <begin position="1"/>
        <end position="53"/>
    </location>
</feature>
<comment type="similarity">
    <text evidence="1 12 14">Belongs to the uracil-DNA glycosylase (UDG) superfamily. UNG family.</text>
</comment>
<dbReference type="Pfam" id="PF03167">
    <property type="entry name" value="UDG"/>
    <property type="match status" value="1"/>
</dbReference>
<dbReference type="RefSeq" id="XP_031573460.1">
    <property type="nucleotide sequence ID" value="XM_031717600.1"/>
</dbReference>
<organism evidence="17 18">
    <name type="scientific">Actinia tenebrosa</name>
    <name type="common">Australian red waratah sea anemone</name>
    <dbReference type="NCBI Taxonomy" id="6105"/>
    <lineage>
        <taxon>Eukaryota</taxon>
        <taxon>Metazoa</taxon>
        <taxon>Cnidaria</taxon>
        <taxon>Anthozoa</taxon>
        <taxon>Hexacorallia</taxon>
        <taxon>Actiniaria</taxon>
        <taxon>Actiniidae</taxon>
        <taxon>Actinia</taxon>
    </lineage>
</organism>
<evidence type="ECO:0000256" key="1">
    <source>
        <dbReference type="ARBA" id="ARBA00008184"/>
    </source>
</evidence>
<reference evidence="18" key="1">
    <citation type="submission" date="2025-08" db="UniProtKB">
        <authorList>
            <consortium name="RefSeq"/>
        </authorList>
    </citation>
    <scope>IDENTIFICATION</scope>
    <source>
        <tissue evidence="18">Tentacle</tissue>
    </source>
</reference>
<comment type="catalytic activity">
    <reaction evidence="12 14">
        <text>Hydrolyzes single-stranded DNA or mismatched double-stranded DNA and polynucleotides, releasing free uracil.</text>
        <dbReference type="EC" id="3.2.2.27"/>
    </reaction>
</comment>
<feature type="active site" description="Proton acceptor" evidence="12 13">
    <location>
        <position position="139"/>
    </location>
</feature>
<dbReference type="GO" id="GO:0004844">
    <property type="term" value="F:uracil DNA N-glycosylase activity"/>
    <property type="evidence" value="ECO:0007669"/>
    <property type="project" value="UniProtKB-UniRule"/>
</dbReference>
<evidence type="ECO:0000256" key="14">
    <source>
        <dbReference type="RuleBase" id="RU003780"/>
    </source>
</evidence>
<dbReference type="PANTHER" id="PTHR11264">
    <property type="entry name" value="URACIL-DNA GLYCOSYLASE"/>
    <property type="match status" value="1"/>
</dbReference>
<comment type="subcellular location">
    <subcellularLocation>
        <location evidence="12">Mitochondrion</location>
    </subcellularLocation>
    <subcellularLocation>
        <location evidence="12">Nucleus</location>
    </subcellularLocation>
</comment>
<dbReference type="PANTHER" id="PTHR11264:SF0">
    <property type="entry name" value="URACIL-DNA GLYCOSYLASE"/>
    <property type="match status" value="1"/>
</dbReference>
<dbReference type="InterPro" id="IPR036895">
    <property type="entry name" value="Uracil-DNA_glycosylase-like_sf"/>
</dbReference>
<dbReference type="NCBIfam" id="NF003588">
    <property type="entry name" value="PRK05254.1-1"/>
    <property type="match status" value="1"/>
</dbReference>
<evidence type="ECO:0000256" key="5">
    <source>
        <dbReference type="ARBA" id="ARBA00022990"/>
    </source>
</evidence>
<keyword evidence="2" id="KW-0597">Phosphoprotein</keyword>
<dbReference type="InParanoid" id="A0A6P8J9B5"/>
<dbReference type="InterPro" id="IPR002043">
    <property type="entry name" value="UDG_fam1"/>
</dbReference>
<dbReference type="NCBIfam" id="NF003591">
    <property type="entry name" value="PRK05254.1-4"/>
    <property type="match status" value="1"/>
</dbReference>
<comment type="function">
    <text evidence="12 14">Excises uracil residues from the DNA which can arise as a result of misincorporation of dUMP residues by DNA polymerase or due to deamination of cytosine.</text>
</comment>
<dbReference type="EC" id="3.2.2.27" evidence="12 14"/>
<dbReference type="SUPFAM" id="SSF52141">
    <property type="entry name" value="Uracil-DNA glycosylase-like"/>
    <property type="match status" value="1"/>
</dbReference>
<keyword evidence="7 12" id="KW-0234">DNA repair</keyword>
<keyword evidence="8 12" id="KW-0539">Nucleus</keyword>
<comment type="catalytic activity">
    <reaction evidence="9">
        <text>a 2'-deoxyuridine in double-stranded DNA + H2O = a 2'-deoxyribose 5'-monophosphate in double-stranded DNA + uracil</text>
        <dbReference type="Rhea" id="RHEA:81455"/>
        <dbReference type="Rhea" id="RHEA-COMP:14231"/>
        <dbReference type="Rhea" id="RHEA-COMP:17071"/>
        <dbReference type="ChEBI" id="CHEBI:15377"/>
        <dbReference type="ChEBI" id="CHEBI:17568"/>
        <dbReference type="ChEBI" id="CHEBI:133902"/>
        <dbReference type="ChEBI" id="CHEBI:139095"/>
    </reaction>
    <physiologicalReaction direction="left-to-right" evidence="9">
        <dbReference type="Rhea" id="RHEA:81456"/>
    </physiologicalReaction>
</comment>
<dbReference type="PROSITE" id="PS00130">
    <property type="entry name" value="U_DNA_GLYCOSYLASE"/>
    <property type="match status" value="1"/>
</dbReference>
<evidence type="ECO:0000256" key="7">
    <source>
        <dbReference type="ARBA" id="ARBA00023204"/>
    </source>
</evidence>
<dbReference type="NCBIfam" id="NF003589">
    <property type="entry name" value="PRK05254.1-2"/>
    <property type="match status" value="1"/>
</dbReference>
<dbReference type="OrthoDB" id="10031947at2759"/>
<dbReference type="GO" id="GO:0097510">
    <property type="term" value="P:base-excision repair, AP site formation via deaminated base removal"/>
    <property type="evidence" value="ECO:0007669"/>
    <property type="project" value="TreeGrafter"/>
</dbReference>
<feature type="compositionally biased region" description="Polar residues" evidence="15">
    <location>
        <begin position="1"/>
        <end position="16"/>
    </location>
</feature>
<dbReference type="CDD" id="cd10027">
    <property type="entry name" value="UDG-F1-like"/>
    <property type="match status" value="1"/>
</dbReference>
<proteinExistence type="inferred from homology"/>
<dbReference type="SMART" id="SM00986">
    <property type="entry name" value="UDG"/>
    <property type="match status" value="1"/>
</dbReference>
<dbReference type="Proteomes" id="UP000515163">
    <property type="component" value="Unplaced"/>
</dbReference>
<comment type="subunit">
    <text evidence="11">Interacts with RPA2 subunit of the RPA trimer; this interaction mediates UNG2 recruitment to RPA-coated single-stranded DNA at stalled replication forks. Interacts with PCNA; this interaction mediates UNG2 recruitment to S-phase replication foci. Interacts (via N-terminus) with FAM72A.</text>
</comment>
<dbReference type="NCBIfam" id="NF003592">
    <property type="entry name" value="PRK05254.1-5"/>
    <property type="match status" value="1"/>
</dbReference>
<evidence type="ECO:0000256" key="3">
    <source>
        <dbReference type="ARBA" id="ARBA00022763"/>
    </source>
</evidence>
<dbReference type="GeneID" id="116307371"/>
<dbReference type="FunCoup" id="A0A6P8J9B5">
    <property type="interactions" value="1335"/>
</dbReference>
<name>A0A6P8J9B5_ACTTE</name>
<evidence type="ECO:0000256" key="8">
    <source>
        <dbReference type="ARBA" id="ARBA00023242"/>
    </source>
</evidence>